<gene>
    <name evidence="3" type="primary">axeA1_4</name>
    <name evidence="3" type="ORF">Pla8534_46600</name>
</gene>
<dbReference type="RefSeq" id="WP_145055496.1">
    <property type="nucleotide sequence ID" value="NZ_CP036433.1"/>
</dbReference>
<proteinExistence type="predicted"/>
<protein>
    <submittedName>
        <fullName evidence="3">Acetylxylan esterase</fullName>
        <ecNumber evidence="3">3.1.1.72</ecNumber>
    </submittedName>
</protein>
<evidence type="ECO:0000256" key="1">
    <source>
        <dbReference type="ARBA" id="ARBA00022801"/>
    </source>
</evidence>
<keyword evidence="1 3" id="KW-0378">Hydrolase</keyword>
<dbReference type="InterPro" id="IPR050300">
    <property type="entry name" value="GDXG_lipolytic_enzyme"/>
</dbReference>
<dbReference type="EC" id="3.1.1.72" evidence="3"/>
<organism evidence="3 4">
    <name type="scientific">Lignipirellula cremea</name>
    <dbReference type="NCBI Taxonomy" id="2528010"/>
    <lineage>
        <taxon>Bacteria</taxon>
        <taxon>Pseudomonadati</taxon>
        <taxon>Planctomycetota</taxon>
        <taxon>Planctomycetia</taxon>
        <taxon>Pirellulales</taxon>
        <taxon>Pirellulaceae</taxon>
        <taxon>Lignipirellula</taxon>
    </lineage>
</organism>
<dbReference type="Proteomes" id="UP000317648">
    <property type="component" value="Chromosome"/>
</dbReference>
<dbReference type="OrthoDB" id="9794725at2"/>
<dbReference type="PANTHER" id="PTHR48081:SF6">
    <property type="entry name" value="PEPTIDASE S9 PROLYL OLIGOPEPTIDASE CATALYTIC DOMAIN-CONTAINING PROTEIN"/>
    <property type="match status" value="1"/>
</dbReference>
<dbReference type="InterPro" id="IPR049492">
    <property type="entry name" value="BD-FAE-like_dom"/>
</dbReference>
<evidence type="ECO:0000313" key="4">
    <source>
        <dbReference type="Proteomes" id="UP000317648"/>
    </source>
</evidence>
<dbReference type="InterPro" id="IPR029058">
    <property type="entry name" value="AB_hydrolase_fold"/>
</dbReference>
<dbReference type="Pfam" id="PF20434">
    <property type="entry name" value="BD-FAE"/>
    <property type="match status" value="1"/>
</dbReference>
<dbReference type="SUPFAM" id="SSF53474">
    <property type="entry name" value="alpha/beta-Hydrolases"/>
    <property type="match status" value="1"/>
</dbReference>
<feature type="domain" description="BD-FAE-like" evidence="2">
    <location>
        <begin position="72"/>
        <end position="183"/>
    </location>
</feature>
<dbReference type="AlphaFoldDB" id="A0A518DYB6"/>
<keyword evidence="4" id="KW-1185">Reference proteome</keyword>
<dbReference type="GO" id="GO:0046555">
    <property type="term" value="F:acetylxylan esterase activity"/>
    <property type="evidence" value="ECO:0007669"/>
    <property type="project" value="UniProtKB-EC"/>
</dbReference>
<evidence type="ECO:0000313" key="3">
    <source>
        <dbReference type="EMBL" id="QDU96838.1"/>
    </source>
</evidence>
<sequence>MLCPLIRTFAPLLLLAIPLLAVQGVENKPMKLWPGDAPGESGKIGPEGEMPGRPGQKQVIRLANVSEPTLTVFRPPADKANGCAVLIAPGGGYSILAWDLEGTEVAEWLNSIGVTAVLLKYRVPRRDKDAPHAAPLADAQRALRLTRQHAEEWGIDPDRLGMLGFSAGGHLTAVAGTNYDKTSYAKVDAADELSCRPDFIIPIYPAYLADESQPNNLQPLLAVNENTPPAFIAVTQDDADRGLGAAYLFIALKKAKVVAELHIYSQGGHGYGLRESSNPVSTWHDRCGEWMKVNGLLEAKK</sequence>
<dbReference type="PANTHER" id="PTHR48081">
    <property type="entry name" value="AB HYDROLASE SUPERFAMILY PROTEIN C4A8.06C"/>
    <property type="match status" value="1"/>
</dbReference>
<accession>A0A518DYB6</accession>
<reference evidence="3 4" key="1">
    <citation type="submission" date="2019-02" db="EMBL/GenBank/DDBJ databases">
        <title>Deep-cultivation of Planctomycetes and their phenomic and genomic characterization uncovers novel biology.</title>
        <authorList>
            <person name="Wiegand S."/>
            <person name="Jogler M."/>
            <person name="Boedeker C."/>
            <person name="Pinto D."/>
            <person name="Vollmers J."/>
            <person name="Rivas-Marin E."/>
            <person name="Kohn T."/>
            <person name="Peeters S.H."/>
            <person name="Heuer A."/>
            <person name="Rast P."/>
            <person name="Oberbeckmann S."/>
            <person name="Bunk B."/>
            <person name="Jeske O."/>
            <person name="Meyerdierks A."/>
            <person name="Storesund J.E."/>
            <person name="Kallscheuer N."/>
            <person name="Luecker S."/>
            <person name="Lage O.M."/>
            <person name="Pohl T."/>
            <person name="Merkel B.J."/>
            <person name="Hornburger P."/>
            <person name="Mueller R.-W."/>
            <person name="Bruemmer F."/>
            <person name="Labrenz M."/>
            <person name="Spormann A.M."/>
            <person name="Op den Camp H."/>
            <person name="Overmann J."/>
            <person name="Amann R."/>
            <person name="Jetten M.S.M."/>
            <person name="Mascher T."/>
            <person name="Medema M.H."/>
            <person name="Devos D.P."/>
            <person name="Kaster A.-K."/>
            <person name="Ovreas L."/>
            <person name="Rohde M."/>
            <person name="Galperin M.Y."/>
            <person name="Jogler C."/>
        </authorList>
    </citation>
    <scope>NUCLEOTIDE SEQUENCE [LARGE SCALE GENOMIC DNA]</scope>
    <source>
        <strain evidence="3 4">Pla85_3_4</strain>
    </source>
</reference>
<dbReference type="EMBL" id="CP036433">
    <property type="protein sequence ID" value="QDU96838.1"/>
    <property type="molecule type" value="Genomic_DNA"/>
</dbReference>
<evidence type="ECO:0000259" key="2">
    <source>
        <dbReference type="Pfam" id="PF20434"/>
    </source>
</evidence>
<dbReference type="Gene3D" id="3.40.50.1820">
    <property type="entry name" value="alpha/beta hydrolase"/>
    <property type="match status" value="1"/>
</dbReference>
<dbReference type="KEGG" id="lcre:Pla8534_46600"/>
<name>A0A518DYB6_9BACT</name>